<keyword evidence="6 9" id="KW-0482">Metalloprotease</keyword>
<keyword evidence="2 10" id="KW-0645">Protease</keyword>
<evidence type="ECO:0000256" key="8">
    <source>
        <dbReference type="PIRSR" id="PIRSR601577-1"/>
    </source>
</evidence>
<gene>
    <name evidence="11" type="ORF">GCK32_015897</name>
</gene>
<organism evidence="11 12">
    <name type="scientific">Trichostrongylus colubriformis</name>
    <name type="common">Black scour worm</name>
    <dbReference type="NCBI Taxonomy" id="6319"/>
    <lineage>
        <taxon>Eukaryota</taxon>
        <taxon>Metazoa</taxon>
        <taxon>Ecdysozoa</taxon>
        <taxon>Nematoda</taxon>
        <taxon>Chromadorea</taxon>
        <taxon>Rhabditida</taxon>
        <taxon>Rhabditina</taxon>
        <taxon>Rhabditomorpha</taxon>
        <taxon>Strongyloidea</taxon>
        <taxon>Trichostrongylidae</taxon>
        <taxon>Trichostrongylus</taxon>
    </lineage>
</organism>
<dbReference type="Proteomes" id="UP001331761">
    <property type="component" value="Unassembled WGS sequence"/>
</dbReference>
<dbReference type="EC" id="3.4.24.-" evidence="10"/>
<evidence type="ECO:0000256" key="3">
    <source>
        <dbReference type="ARBA" id="ARBA00022723"/>
    </source>
</evidence>
<keyword evidence="5 9" id="KW-0862">Zinc</keyword>
<dbReference type="Gene3D" id="3.10.170.20">
    <property type="match status" value="1"/>
</dbReference>
<proteinExistence type="inferred from homology"/>
<feature type="active site" evidence="8">
    <location>
        <position position="86"/>
    </location>
</feature>
<dbReference type="GO" id="GO:0007155">
    <property type="term" value="P:cell adhesion"/>
    <property type="evidence" value="ECO:0007669"/>
    <property type="project" value="InterPro"/>
</dbReference>
<dbReference type="GO" id="GO:0005737">
    <property type="term" value="C:cytoplasm"/>
    <property type="evidence" value="ECO:0007669"/>
    <property type="project" value="TreeGrafter"/>
</dbReference>
<evidence type="ECO:0000313" key="11">
    <source>
        <dbReference type="EMBL" id="KAK5971907.1"/>
    </source>
</evidence>
<dbReference type="EMBL" id="WIXE01017222">
    <property type="protein sequence ID" value="KAK5971907.1"/>
    <property type="molecule type" value="Genomic_DNA"/>
</dbReference>
<dbReference type="GO" id="GO:0016020">
    <property type="term" value="C:membrane"/>
    <property type="evidence" value="ECO:0007669"/>
    <property type="project" value="InterPro"/>
</dbReference>
<keyword evidence="3 9" id="KW-0479">Metal-binding</keyword>
<dbReference type="PANTHER" id="PTHR10942">
    <property type="entry name" value="LEISHMANOLYSIN-LIKE PEPTIDASE"/>
    <property type="match status" value="1"/>
</dbReference>
<evidence type="ECO:0000256" key="7">
    <source>
        <dbReference type="ARBA" id="ARBA00039717"/>
    </source>
</evidence>
<evidence type="ECO:0000256" key="9">
    <source>
        <dbReference type="PIRSR" id="PIRSR601577-2"/>
    </source>
</evidence>
<evidence type="ECO:0000313" key="12">
    <source>
        <dbReference type="Proteomes" id="UP001331761"/>
    </source>
</evidence>
<keyword evidence="4 10" id="KW-0378">Hydrolase</keyword>
<comment type="caution">
    <text evidence="11">The sequence shown here is derived from an EMBL/GenBank/DDBJ whole genome shotgun (WGS) entry which is preliminary data.</text>
</comment>
<dbReference type="AlphaFoldDB" id="A0AAN8FD90"/>
<keyword evidence="12" id="KW-1185">Reference proteome</keyword>
<dbReference type="GO" id="GO:0004222">
    <property type="term" value="F:metalloendopeptidase activity"/>
    <property type="evidence" value="ECO:0007669"/>
    <property type="project" value="UniProtKB-UniRule"/>
</dbReference>
<evidence type="ECO:0000256" key="4">
    <source>
        <dbReference type="ARBA" id="ARBA00022801"/>
    </source>
</evidence>
<evidence type="ECO:0000256" key="1">
    <source>
        <dbReference type="ARBA" id="ARBA00005860"/>
    </source>
</evidence>
<comment type="cofactor">
    <cofactor evidence="9 10">
        <name>Zn(2+)</name>
        <dbReference type="ChEBI" id="CHEBI:29105"/>
    </cofactor>
    <text evidence="9 10">Binds 1 zinc ion per subunit.</text>
</comment>
<reference evidence="11 12" key="1">
    <citation type="submission" date="2019-10" db="EMBL/GenBank/DDBJ databases">
        <title>Assembly and Annotation for the nematode Trichostrongylus colubriformis.</title>
        <authorList>
            <person name="Martin J."/>
        </authorList>
    </citation>
    <scope>NUCLEOTIDE SEQUENCE [LARGE SCALE GENOMIC DNA]</scope>
    <source>
        <strain evidence="11">G859</strain>
        <tissue evidence="11">Whole worm</tissue>
    </source>
</reference>
<evidence type="ECO:0000256" key="2">
    <source>
        <dbReference type="ARBA" id="ARBA00022670"/>
    </source>
</evidence>
<comment type="similarity">
    <text evidence="1 10">Belongs to the peptidase M8 family.</text>
</comment>
<name>A0AAN8FD90_TRICO</name>
<feature type="non-terminal residue" evidence="11">
    <location>
        <position position="1"/>
    </location>
</feature>
<feature type="binding site" evidence="9">
    <location>
        <position position="85"/>
    </location>
    <ligand>
        <name>Zn(2+)</name>
        <dbReference type="ChEBI" id="CHEBI:29105"/>
        <note>catalytic</note>
    </ligand>
</feature>
<dbReference type="GO" id="GO:0046872">
    <property type="term" value="F:metal ion binding"/>
    <property type="evidence" value="ECO:0007669"/>
    <property type="project" value="UniProtKB-KW"/>
</dbReference>
<protein>
    <recommendedName>
        <fullName evidence="7 10">Leishmanolysin-like peptidase</fullName>
        <ecNumber evidence="10">3.4.24.-</ecNumber>
    </recommendedName>
</protein>
<dbReference type="Pfam" id="PF01457">
    <property type="entry name" value="Peptidase_M8"/>
    <property type="match status" value="1"/>
</dbReference>
<dbReference type="SUPFAM" id="SSF55486">
    <property type="entry name" value="Metalloproteases ('zincins'), catalytic domain"/>
    <property type="match status" value="1"/>
</dbReference>
<accession>A0AAN8FD90</accession>
<evidence type="ECO:0000256" key="10">
    <source>
        <dbReference type="RuleBase" id="RU366077"/>
    </source>
</evidence>
<feature type="binding site" evidence="9">
    <location>
        <position position="89"/>
    </location>
    <ligand>
        <name>Zn(2+)</name>
        <dbReference type="ChEBI" id="CHEBI:29105"/>
        <note>catalytic</note>
    </ligand>
</feature>
<dbReference type="PANTHER" id="PTHR10942:SF0">
    <property type="entry name" value="LEISHMANOLYSIN-LIKE PEPTIDASE"/>
    <property type="match status" value="1"/>
</dbReference>
<sequence length="119" mass="13492">HCFCSPRECATQQTNWGGKLRNVDFVLFVSVLGNRCSKQTLAYAAHCALDKATKRPIAGHVNICPEAFDKMRSNEVSQWESTIKHELIHALVFSTRLFKHFLGAGRAGLVKKFHCKYLR</sequence>
<dbReference type="GO" id="GO:0006508">
    <property type="term" value="P:proteolysis"/>
    <property type="evidence" value="ECO:0007669"/>
    <property type="project" value="UniProtKB-KW"/>
</dbReference>
<dbReference type="InterPro" id="IPR001577">
    <property type="entry name" value="Peptidase_M8"/>
</dbReference>
<evidence type="ECO:0000256" key="6">
    <source>
        <dbReference type="ARBA" id="ARBA00023049"/>
    </source>
</evidence>
<evidence type="ECO:0000256" key="5">
    <source>
        <dbReference type="ARBA" id="ARBA00022833"/>
    </source>
</evidence>